<keyword evidence="2" id="KW-0808">Transferase</keyword>
<dbReference type="Pfam" id="PF03109">
    <property type="entry name" value="ABC1"/>
    <property type="match status" value="1"/>
</dbReference>
<dbReference type="CDD" id="cd13970">
    <property type="entry name" value="ABC1_ADCK3"/>
    <property type="match status" value="1"/>
</dbReference>
<dbReference type="InterPro" id="IPR034646">
    <property type="entry name" value="ADCK3_dom"/>
</dbReference>
<dbReference type="GO" id="GO:0005524">
    <property type="term" value="F:ATP binding"/>
    <property type="evidence" value="ECO:0007669"/>
    <property type="project" value="UniProtKB-KW"/>
</dbReference>
<evidence type="ECO:0000313" key="7">
    <source>
        <dbReference type="Proteomes" id="UP000466794"/>
    </source>
</evidence>
<dbReference type="PROSITE" id="PS50011">
    <property type="entry name" value="PROTEIN_KINASE_DOM"/>
    <property type="match status" value="1"/>
</dbReference>
<dbReference type="GO" id="GO:0004672">
    <property type="term" value="F:protein kinase activity"/>
    <property type="evidence" value="ECO:0007669"/>
    <property type="project" value="InterPro"/>
</dbReference>
<protein>
    <submittedName>
        <fullName evidence="6">AarF/ABC1/UbiB kinase family protein</fullName>
    </submittedName>
</protein>
<gene>
    <name evidence="6" type="ORF">GPX89_07095</name>
</gene>
<feature type="domain" description="Protein kinase" evidence="5">
    <location>
        <begin position="146"/>
        <end position="478"/>
    </location>
</feature>
<dbReference type="InterPro" id="IPR051409">
    <property type="entry name" value="Atypical_kinase_ADCK"/>
</dbReference>
<sequence length="478" mass="52988">MVDIDSVETGKVIRFPGRTRAETGMPPTTRLGRDAKLAAVPVAYAGRWVAGRGRRLMGRSAAEVELDIQLRTAEHLVDVLGELRGCVAKLGQLAGLFRSAIPLEFADTAGQVLSRLQDSAPPMMPALVHQALERSFGPQWRTLFLEFQERPAAAASLGQVHRAVWHDGRPVAVKVMYPGAREAVAADLRQLRSVSGVLGVLMPGADVDALIAMVCAMVGDELDYRREAHYQQRCADAFAEDPDFLVPAVIEVADEVLISDWVEGRPLTRLVDSGEREEISRVGRQVFRMLEVMGRRCDVLYADAHPGNFFVLPDGRIAAVDFGACDSYPEDFITLLIEIGDAVFHGTPADLEATLRRYGFVAAGKEFDVEELIRIIEPFKEIPLQPDFRMSNTWLREQVTAIAEIRLSNVFRQMTLPPHLTAFARKVATCIGLLCLFETEHMSKELLAFWPEVAAALWRNERPVESGSCRITRTGTRL</sequence>
<dbReference type="InterPro" id="IPR011009">
    <property type="entry name" value="Kinase-like_dom_sf"/>
</dbReference>
<dbReference type="SUPFAM" id="SSF56112">
    <property type="entry name" value="Protein kinase-like (PK-like)"/>
    <property type="match status" value="1"/>
</dbReference>
<dbReference type="AlphaFoldDB" id="A0A7K1URN6"/>
<evidence type="ECO:0000259" key="5">
    <source>
        <dbReference type="PROSITE" id="PS50011"/>
    </source>
</evidence>
<dbReference type="EMBL" id="WRPP01000001">
    <property type="protein sequence ID" value="MVU77012.1"/>
    <property type="molecule type" value="Genomic_DNA"/>
</dbReference>
<dbReference type="RefSeq" id="WP_157355821.1">
    <property type="nucleotide sequence ID" value="NZ_WRPP01000001.1"/>
</dbReference>
<name>A0A7K1URN6_9NOCA</name>
<evidence type="ECO:0000256" key="3">
    <source>
        <dbReference type="ARBA" id="ARBA00022741"/>
    </source>
</evidence>
<dbReference type="InterPro" id="IPR004147">
    <property type="entry name" value="ABC1_dom"/>
</dbReference>
<comment type="caution">
    <text evidence="6">The sequence shown here is derived from an EMBL/GenBank/DDBJ whole genome shotgun (WGS) entry which is preliminary data.</text>
</comment>
<organism evidence="6 7">
    <name type="scientific">Nocardia terrae</name>
    <dbReference type="NCBI Taxonomy" id="2675851"/>
    <lineage>
        <taxon>Bacteria</taxon>
        <taxon>Bacillati</taxon>
        <taxon>Actinomycetota</taxon>
        <taxon>Actinomycetes</taxon>
        <taxon>Mycobacteriales</taxon>
        <taxon>Nocardiaceae</taxon>
        <taxon>Nocardia</taxon>
    </lineage>
</organism>
<proteinExistence type="inferred from homology"/>
<dbReference type="PANTHER" id="PTHR43851:SF3">
    <property type="entry name" value="COENZYME Q8"/>
    <property type="match status" value="1"/>
</dbReference>
<reference evidence="6 7" key="1">
    <citation type="submission" date="2019-12" db="EMBL/GenBank/DDBJ databases">
        <title>Nocardia sp. nov. ET3-3 isolated from soil.</title>
        <authorList>
            <person name="Kanchanasin P."/>
            <person name="Tanasupawat S."/>
            <person name="Yuki M."/>
            <person name="Kudo T."/>
        </authorList>
    </citation>
    <scope>NUCLEOTIDE SEQUENCE [LARGE SCALE GENOMIC DNA]</scope>
    <source>
        <strain evidence="6 7">ET3-3</strain>
    </source>
</reference>
<keyword evidence="3" id="KW-0547">Nucleotide-binding</keyword>
<dbReference type="InterPro" id="IPR000719">
    <property type="entry name" value="Prot_kinase_dom"/>
</dbReference>
<evidence type="ECO:0000313" key="6">
    <source>
        <dbReference type="EMBL" id="MVU77012.1"/>
    </source>
</evidence>
<keyword evidence="7" id="KW-1185">Reference proteome</keyword>
<keyword evidence="6" id="KW-0418">Kinase</keyword>
<accession>A0A7K1URN6</accession>
<evidence type="ECO:0000256" key="2">
    <source>
        <dbReference type="ARBA" id="ARBA00022679"/>
    </source>
</evidence>
<evidence type="ECO:0000256" key="1">
    <source>
        <dbReference type="ARBA" id="ARBA00009670"/>
    </source>
</evidence>
<evidence type="ECO:0000256" key="4">
    <source>
        <dbReference type="ARBA" id="ARBA00022840"/>
    </source>
</evidence>
<comment type="similarity">
    <text evidence="1">Belongs to the protein kinase superfamily. ADCK protein kinase family.</text>
</comment>
<keyword evidence="4" id="KW-0067">ATP-binding</keyword>
<dbReference type="PANTHER" id="PTHR43851">
    <property type="match status" value="1"/>
</dbReference>
<dbReference type="Proteomes" id="UP000466794">
    <property type="component" value="Unassembled WGS sequence"/>
</dbReference>